<organism evidence="1 2">
    <name type="scientific">Pluteus cervinus</name>
    <dbReference type="NCBI Taxonomy" id="181527"/>
    <lineage>
        <taxon>Eukaryota</taxon>
        <taxon>Fungi</taxon>
        <taxon>Dikarya</taxon>
        <taxon>Basidiomycota</taxon>
        <taxon>Agaricomycotina</taxon>
        <taxon>Agaricomycetes</taxon>
        <taxon>Agaricomycetidae</taxon>
        <taxon>Agaricales</taxon>
        <taxon>Pluteineae</taxon>
        <taxon>Pluteaceae</taxon>
        <taxon>Pluteus</taxon>
    </lineage>
</organism>
<accession>A0ACD3A1P6</accession>
<sequence length="664" mass="72796">MRRNGFPLAVVDDDKHSSAPRASYGTIGDSPVINPKSGNSLTIDPRQTCRVNLPKSQTFRSNNSILSPKEPAAATFDRVVARPVNQEQQRAGHVGETHNVDPTWEAHPCPPPSRLPLQPAAPDPNGAYSTSSNYHSFDESALTQRTPTSGNRAQAHDDHSSAHSSETYAAETLPDTSSNPGCCSGVHIITSEFGNGLQLDSGKHNHHICCHLINDICSYLGGRERDNREDVAKLAAIIIQVIQNATFSQMVPNGPTKNAPTELPIYGNEDTTASSSPKYIEENRGYIRQNEVSEAYPQGPTPRRPIAFTSTSGDFSNDNADELYDIHAVLADRHPHSNGRVDSGGHDNTLFPSAAVEIQSADTARAPAKHNIATPAYYSQQFEGESHREQGVYDMGFNNSLSSAFGMEAQNSVWGFTESNPFTQVQIDTSIEYADTTPMQGIISPKSKNDAGSGQANSYDRGPPLHTYERAAASHHARPVASNGQVLAPNDPAACDPRQDRSEFDEYSQPPAKAFQQSIPHGYQANIPNSGRSMITQKFTQNNYTRPRVENSYQPAITNQQYQPPTNINYSHYVGGQTMEPRSTQSSSNLKNYQSPVFHQYPQPFGPVQGNHSYSGTHGLMIQATIKGDKAVNTIEYLYDSEALVDMYYSDYPVECIPYSCIWK</sequence>
<dbReference type="EMBL" id="ML208927">
    <property type="protein sequence ID" value="TFK59635.1"/>
    <property type="molecule type" value="Genomic_DNA"/>
</dbReference>
<gene>
    <name evidence="1" type="ORF">BDN72DRAFT_864992</name>
</gene>
<proteinExistence type="predicted"/>
<keyword evidence="2" id="KW-1185">Reference proteome</keyword>
<evidence type="ECO:0000313" key="2">
    <source>
        <dbReference type="Proteomes" id="UP000308600"/>
    </source>
</evidence>
<protein>
    <submittedName>
        <fullName evidence="1">Uncharacterized protein</fullName>
    </submittedName>
</protein>
<name>A0ACD3A1P6_9AGAR</name>
<reference evidence="1 2" key="1">
    <citation type="journal article" date="2019" name="Nat. Ecol. Evol.">
        <title>Megaphylogeny resolves global patterns of mushroom evolution.</title>
        <authorList>
            <person name="Varga T."/>
            <person name="Krizsan K."/>
            <person name="Foldi C."/>
            <person name="Dima B."/>
            <person name="Sanchez-Garcia M."/>
            <person name="Sanchez-Ramirez S."/>
            <person name="Szollosi G.J."/>
            <person name="Szarkandi J.G."/>
            <person name="Papp V."/>
            <person name="Albert L."/>
            <person name="Andreopoulos W."/>
            <person name="Angelini C."/>
            <person name="Antonin V."/>
            <person name="Barry K.W."/>
            <person name="Bougher N.L."/>
            <person name="Buchanan P."/>
            <person name="Buyck B."/>
            <person name="Bense V."/>
            <person name="Catcheside P."/>
            <person name="Chovatia M."/>
            <person name="Cooper J."/>
            <person name="Damon W."/>
            <person name="Desjardin D."/>
            <person name="Finy P."/>
            <person name="Geml J."/>
            <person name="Haridas S."/>
            <person name="Hughes K."/>
            <person name="Justo A."/>
            <person name="Karasinski D."/>
            <person name="Kautmanova I."/>
            <person name="Kiss B."/>
            <person name="Kocsube S."/>
            <person name="Kotiranta H."/>
            <person name="LaButti K.M."/>
            <person name="Lechner B.E."/>
            <person name="Liimatainen K."/>
            <person name="Lipzen A."/>
            <person name="Lukacs Z."/>
            <person name="Mihaltcheva S."/>
            <person name="Morgado L.N."/>
            <person name="Niskanen T."/>
            <person name="Noordeloos M.E."/>
            <person name="Ohm R.A."/>
            <person name="Ortiz-Santana B."/>
            <person name="Ovrebo C."/>
            <person name="Racz N."/>
            <person name="Riley R."/>
            <person name="Savchenko A."/>
            <person name="Shiryaev A."/>
            <person name="Soop K."/>
            <person name="Spirin V."/>
            <person name="Szebenyi C."/>
            <person name="Tomsovsky M."/>
            <person name="Tulloss R.E."/>
            <person name="Uehling J."/>
            <person name="Grigoriev I.V."/>
            <person name="Vagvolgyi C."/>
            <person name="Papp T."/>
            <person name="Martin F.M."/>
            <person name="Miettinen O."/>
            <person name="Hibbett D.S."/>
            <person name="Nagy L.G."/>
        </authorList>
    </citation>
    <scope>NUCLEOTIDE SEQUENCE [LARGE SCALE GENOMIC DNA]</scope>
    <source>
        <strain evidence="1 2">NL-1719</strain>
    </source>
</reference>
<evidence type="ECO:0000313" key="1">
    <source>
        <dbReference type="EMBL" id="TFK59635.1"/>
    </source>
</evidence>
<dbReference type="Proteomes" id="UP000308600">
    <property type="component" value="Unassembled WGS sequence"/>
</dbReference>